<name>A0ABQ9JL22_9CUCU</name>
<proteinExistence type="predicted"/>
<dbReference type="EMBL" id="JAPWTJ010000392">
    <property type="protein sequence ID" value="KAJ8978904.1"/>
    <property type="molecule type" value="Genomic_DNA"/>
</dbReference>
<protein>
    <submittedName>
        <fullName evidence="1">Uncharacterized protein</fullName>
    </submittedName>
</protein>
<evidence type="ECO:0000313" key="2">
    <source>
        <dbReference type="Proteomes" id="UP001162164"/>
    </source>
</evidence>
<organism evidence="1 2">
    <name type="scientific">Molorchus minor</name>
    <dbReference type="NCBI Taxonomy" id="1323400"/>
    <lineage>
        <taxon>Eukaryota</taxon>
        <taxon>Metazoa</taxon>
        <taxon>Ecdysozoa</taxon>
        <taxon>Arthropoda</taxon>
        <taxon>Hexapoda</taxon>
        <taxon>Insecta</taxon>
        <taxon>Pterygota</taxon>
        <taxon>Neoptera</taxon>
        <taxon>Endopterygota</taxon>
        <taxon>Coleoptera</taxon>
        <taxon>Polyphaga</taxon>
        <taxon>Cucujiformia</taxon>
        <taxon>Chrysomeloidea</taxon>
        <taxon>Cerambycidae</taxon>
        <taxon>Lamiinae</taxon>
        <taxon>Monochamini</taxon>
        <taxon>Molorchus</taxon>
    </lineage>
</organism>
<accession>A0ABQ9JL22</accession>
<gene>
    <name evidence="1" type="ORF">NQ317_008883</name>
</gene>
<keyword evidence="2" id="KW-1185">Reference proteome</keyword>
<sequence>MIWTTYLRVALVNLGGVPILQKTVMREVHCYYRQWILHTRCILRTKFSIKKKAGGRKTRWVILTITN</sequence>
<evidence type="ECO:0000313" key="1">
    <source>
        <dbReference type="EMBL" id="KAJ8978904.1"/>
    </source>
</evidence>
<reference evidence="1" key="1">
    <citation type="journal article" date="2023" name="Insect Mol. Biol.">
        <title>Genome sequencing provides insights into the evolution of gene families encoding plant cell wall-degrading enzymes in longhorned beetles.</title>
        <authorList>
            <person name="Shin N.R."/>
            <person name="Okamura Y."/>
            <person name="Kirsch R."/>
            <person name="Pauchet Y."/>
        </authorList>
    </citation>
    <scope>NUCLEOTIDE SEQUENCE</scope>
    <source>
        <strain evidence="1">MMC_N1</strain>
    </source>
</reference>
<comment type="caution">
    <text evidence="1">The sequence shown here is derived from an EMBL/GenBank/DDBJ whole genome shotgun (WGS) entry which is preliminary data.</text>
</comment>
<dbReference type="Proteomes" id="UP001162164">
    <property type="component" value="Unassembled WGS sequence"/>
</dbReference>